<evidence type="ECO:0000313" key="3">
    <source>
        <dbReference type="Proteomes" id="UP000596742"/>
    </source>
</evidence>
<name>A0A8B6E0W4_MYTGA</name>
<sequence>SEIIDYFGFVYIFHTYKRMHRDEMARVPLHKYGSKHKLIVLFTIVNPVAGFLLWYLRLRLLRKCSNRTELLRVERQMSTLSFFGTITTFFMMTLMCLFLAITVRADHKSRVPNQQQPLFTPSVQMSERMQAHFESLTPARVTKTKTESVPLKLEADGDMHNILEGKTCGLNITSILDRWCEFRHNTSTFSVP</sequence>
<reference evidence="2" key="1">
    <citation type="submission" date="2018-11" db="EMBL/GenBank/DDBJ databases">
        <authorList>
            <person name="Alioto T."/>
            <person name="Alioto T."/>
        </authorList>
    </citation>
    <scope>NUCLEOTIDE SEQUENCE</scope>
</reference>
<feature type="non-terminal residue" evidence="2">
    <location>
        <position position="192"/>
    </location>
</feature>
<organism evidence="2 3">
    <name type="scientific">Mytilus galloprovincialis</name>
    <name type="common">Mediterranean mussel</name>
    <dbReference type="NCBI Taxonomy" id="29158"/>
    <lineage>
        <taxon>Eukaryota</taxon>
        <taxon>Metazoa</taxon>
        <taxon>Spiralia</taxon>
        <taxon>Lophotrochozoa</taxon>
        <taxon>Mollusca</taxon>
        <taxon>Bivalvia</taxon>
        <taxon>Autobranchia</taxon>
        <taxon>Pteriomorphia</taxon>
        <taxon>Mytilida</taxon>
        <taxon>Mytiloidea</taxon>
        <taxon>Mytilidae</taxon>
        <taxon>Mytilinae</taxon>
        <taxon>Mytilus</taxon>
    </lineage>
</organism>
<evidence type="ECO:0000313" key="2">
    <source>
        <dbReference type="EMBL" id="VDI27061.1"/>
    </source>
</evidence>
<keyword evidence="1" id="KW-0472">Membrane</keyword>
<evidence type="ECO:0000256" key="1">
    <source>
        <dbReference type="SAM" id="Phobius"/>
    </source>
</evidence>
<dbReference type="Proteomes" id="UP000596742">
    <property type="component" value="Unassembled WGS sequence"/>
</dbReference>
<dbReference type="EMBL" id="UYJE01004313">
    <property type="protein sequence ID" value="VDI27061.1"/>
    <property type="molecule type" value="Genomic_DNA"/>
</dbReference>
<proteinExistence type="predicted"/>
<gene>
    <name evidence="2" type="ORF">MGAL_10B081382</name>
</gene>
<feature type="transmembrane region" description="Helical" evidence="1">
    <location>
        <begin position="77"/>
        <end position="101"/>
    </location>
</feature>
<dbReference type="AlphaFoldDB" id="A0A8B6E0W4"/>
<feature type="transmembrane region" description="Helical" evidence="1">
    <location>
        <begin position="38"/>
        <end position="56"/>
    </location>
</feature>
<keyword evidence="3" id="KW-1185">Reference proteome</keyword>
<keyword evidence="1" id="KW-0812">Transmembrane</keyword>
<protein>
    <submittedName>
        <fullName evidence="2">Uncharacterized protein</fullName>
    </submittedName>
</protein>
<comment type="caution">
    <text evidence="2">The sequence shown here is derived from an EMBL/GenBank/DDBJ whole genome shotgun (WGS) entry which is preliminary data.</text>
</comment>
<keyword evidence="1" id="KW-1133">Transmembrane helix</keyword>
<accession>A0A8B6E0W4</accession>